<feature type="transmembrane region" description="Helical" evidence="1">
    <location>
        <begin position="25"/>
        <end position="45"/>
    </location>
</feature>
<reference evidence="2 3" key="1">
    <citation type="submission" date="2016-05" db="EMBL/GenBank/DDBJ databases">
        <title>Comparative genomics of biotechnologically important yeasts.</title>
        <authorList>
            <consortium name="DOE Joint Genome Institute"/>
            <person name="Riley R."/>
            <person name="Haridas S."/>
            <person name="Wolfe K.H."/>
            <person name="Lopes M.R."/>
            <person name="Hittinger C.T."/>
            <person name="Goker M."/>
            <person name="Salamov A."/>
            <person name="Wisecaver J."/>
            <person name="Long T.M."/>
            <person name="Aerts A.L."/>
            <person name="Barry K."/>
            <person name="Choi C."/>
            <person name="Clum A."/>
            <person name="Coughlan A.Y."/>
            <person name="Deshpande S."/>
            <person name="Douglass A.P."/>
            <person name="Hanson S.J."/>
            <person name="Klenk H.-P."/>
            <person name="LaButti K."/>
            <person name="Lapidus A."/>
            <person name="Lindquist E."/>
            <person name="Lipzen A."/>
            <person name="Meier-kolthoff J.P."/>
            <person name="Ohm R.A."/>
            <person name="Otillar R.P."/>
            <person name="Pangilinan J."/>
            <person name="Peng Y."/>
            <person name="Rokas A."/>
            <person name="Rosa C.A."/>
            <person name="Scheuner C."/>
            <person name="Sibirny A.A."/>
            <person name="Slot J.C."/>
            <person name="Stielow J.B."/>
            <person name="Sun H."/>
            <person name="Kurtzman C.P."/>
            <person name="Blackwell M."/>
            <person name="Grigoriev I.V."/>
            <person name="Jeffries T.W."/>
        </authorList>
    </citation>
    <scope>NUCLEOTIDE SEQUENCE [LARGE SCALE GENOMIC DNA]</scope>
    <source>
        <strain evidence="2 3">NRRL YB-4993</strain>
    </source>
</reference>
<dbReference type="Proteomes" id="UP000092555">
    <property type="component" value="Unassembled WGS sequence"/>
</dbReference>
<keyword evidence="3" id="KW-1185">Reference proteome</keyword>
<evidence type="ECO:0000313" key="3">
    <source>
        <dbReference type="Proteomes" id="UP000092555"/>
    </source>
</evidence>
<evidence type="ECO:0000313" key="2">
    <source>
        <dbReference type="EMBL" id="OBA23768.1"/>
    </source>
</evidence>
<keyword evidence="1" id="KW-1133">Transmembrane helix</keyword>
<gene>
    <name evidence="2" type="ORF">METBIDRAFT_30174</name>
</gene>
<sequence length="55" mass="6638">MGIIDDFMDIIDGSCTSYMVHVHHWWFHVHHIWFMYIIGGFMYIIDGFVDINTCR</sequence>
<dbReference type="AlphaFoldDB" id="A0A1A0HIV3"/>
<dbReference type="RefSeq" id="XP_018714249.1">
    <property type="nucleotide sequence ID" value="XM_018855571.1"/>
</dbReference>
<dbReference type="EMBL" id="LXTC01000001">
    <property type="protein sequence ID" value="OBA23768.1"/>
    <property type="molecule type" value="Genomic_DNA"/>
</dbReference>
<evidence type="ECO:0000256" key="1">
    <source>
        <dbReference type="SAM" id="Phobius"/>
    </source>
</evidence>
<protein>
    <submittedName>
        <fullName evidence="2">Uncharacterized protein</fullName>
    </submittedName>
</protein>
<accession>A0A1A0HIV3</accession>
<comment type="caution">
    <text evidence="2">The sequence shown here is derived from an EMBL/GenBank/DDBJ whole genome shotgun (WGS) entry which is preliminary data.</text>
</comment>
<proteinExistence type="predicted"/>
<keyword evidence="1" id="KW-0472">Membrane</keyword>
<dbReference type="GeneID" id="30028547"/>
<organism evidence="2 3">
    <name type="scientific">Metschnikowia bicuspidata var. bicuspidata NRRL YB-4993</name>
    <dbReference type="NCBI Taxonomy" id="869754"/>
    <lineage>
        <taxon>Eukaryota</taxon>
        <taxon>Fungi</taxon>
        <taxon>Dikarya</taxon>
        <taxon>Ascomycota</taxon>
        <taxon>Saccharomycotina</taxon>
        <taxon>Pichiomycetes</taxon>
        <taxon>Metschnikowiaceae</taxon>
        <taxon>Metschnikowia</taxon>
    </lineage>
</organism>
<name>A0A1A0HIV3_9ASCO</name>
<keyword evidence="1" id="KW-0812">Transmembrane</keyword>